<evidence type="ECO:0000313" key="8">
    <source>
        <dbReference type="Proteomes" id="UP001162131"/>
    </source>
</evidence>
<dbReference type="EMBL" id="CAJZBQ010000010">
    <property type="protein sequence ID" value="CAG9313433.1"/>
    <property type="molecule type" value="Genomic_DNA"/>
</dbReference>
<dbReference type="SUPFAM" id="SSF52540">
    <property type="entry name" value="P-loop containing nucleoside triphosphate hydrolases"/>
    <property type="match status" value="1"/>
</dbReference>
<evidence type="ECO:0000256" key="6">
    <source>
        <dbReference type="RuleBase" id="RU003925"/>
    </source>
</evidence>
<gene>
    <name evidence="7" type="ORF">BSTOLATCC_MIC8699</name>
</gene>
<dbReference type="AlphaFoldDB" id="A0AAU9IYL8"/>
<evidence type="ECO:0000256" key="2">
    <source>
        <dbReference type="ARBA" id="ARBA00022741"/>
    </source>
</evidence>
<keyword evidence="3 4" id="KW-0342">GTP-binding</keyword>
<accession>A0AAU9IYL8</accession>
<feature type="binding site" evidence="4">
    <location>
        <position position="70"/>
    </location>
    <ligand>
        <name>GTP</name>
        <dbReference type="ChEBI" id="CHEBI:37565"/>
    </ligand>
</feature>
<keyword evidence="5" id="KW-0460">Magnesium</keyword>
<feature type="binding site" evidence="4">
    <location>
        <begin position="24"/>
        <end position="31"/>
    </location>
    <ligand>
        <name>GTP</name>
        <dbReference type="ChEBI" id="CHEBI:37565"/>
    </ligand>
</feature>
<evidence type="ECO:0000256" key="1">
    <source>
        <dbReference type="ARBA" id="ARBA00010290"/>
    </source>
</evidence>
<evidence type="ECO:0000256" key="3">
    <source>
        <dbReference type="ARBA" id="ARBA00023134"/>
    </source>
</evidence>
<dbReference type="InterPro" id="IPR024156">
    <property type="entry name" value="Small_GTPase_ARF"/>
</dbReference>
<dbReference type="GO" id="GO:0005525">
    <property type="term" value="F:GTP binding"/>
    <property type="evidence" value="ECO:0007669"/>
    <property type="project" value="UniProtKB-KW"/>
</dbReference>
<dbReference type="InterPro" id="IPR005225">
    <property type="entry name" value="Small_GTP-bd"/>
</dbReference>
<evidence type="ECO:0000256" key="4">
    <source>
        <dbReference type="PIRSR" id="PIRSR606689-1"/>
    </source>
</evidence>
<dbReference type="GO" id="GO:0003924">
    <property type="term" value="F:GTPase activity"/>
    <property type="evidence" value="ECO:0007669"/>
    <property type="project" value="InterPro"/>
</dbReference>
<evidence type="ECO:0000313" key="7">
    <source>
        <dbReference type="EMBL" id="CAG9313433.1"/>
    </source>
</evidence>
<dbReference type="GO" id="GO:0030010">
    <property type="term" value="P:establishment of cell polarity"/>
    <property type="evidence" value="ECO:0007669"/>
    <property type="project" value="UniProtKB-ARBA"/>
</dbReference>
<organism evidence="7 8">
    <name type="scientific">Blepharisma stoltei</name>
    <dbReference type="NCBI Taxonomy" id="1481888"/>
    <lineage>
        <taxon>Eukaryota</taxon>
        <taxon>Sar</taxon>
        <taxon>Alveolata</taxon>
        <taxon>Ciliophora</taxon>
        <taxon>Postciliodesmatophora</taxon>
        <taxon>Heterotrichea</taxon>
        <taxon>Heterotrichida</taxon>
        <taxon>Blepharismidae</taxon>
        <taxon>Blepharisma</taxon>
    </lineage>
</organism>
<feature type="binding site" evidence="5">
    <location>
        <position position="48"/>
    </location>
    <ligand>
        <name>Mg(2+)</name>
        <dbReference type="ChEBI" id="CHEBI:18420"/>
    </ligand>
</feature>
<dbReference type="Gene3D" id="3.40.50.300">
    <property type="entry name" value="P-loop containing nucleotide triphosphate hydrolases"/>
    <property type="match status" value="1"/>
</dbReference>
<dbReference type="InterPro" id="IPR006689">
    <property type="entry name" value="Small_GTPase_ARF/SAR"/>
</dbReference>
<proteinExistence type="inferred from homology"/>
<dbReference type="SMART" id="SM00178">
    <property type="entry name" value="SAR"/>
    <property type="match status" value="1"/>
</dbReference>
<name>A0AAU9IYL8_9CILI</name>
<reference evidence="7" key="1">
    <citation type="submission" date="2021-09" db="EMBL/GenBank/DDBJ databases">
        <authorList>
            <consortium name="AG Swart"/>
            <person name="Singh M."/>
            <person name="Singh A."/>
            <person name="Seah K."/>
            <person name="Emmerich C."/>
        </authorList>
    </citation>
    <scope>NUCLEOTIDE SEQUENCE</scope>
    <source>
        <strain evidence="7">ATCC30299</strain>
    </source>
</reference>
<dbReference type="GO" id="GO:0046872">
    <property type="term" value="F:metal ion binding"/>
    <property type="evidence" value="ECO:0007669"/>
    <property type="project" value="UniProtKB-KW"/>
</dbReference>
<sequence length="182" mass="20536">MGTSASCLWSRNTGHKETCIIMIGLDGAGKTTILYQIKLGETSTYIPTIGFNVESINYKNIQFLVWDIGGQERIRVFWPNYYETTDAVIFVVDSSDIERIEEAKYELHKAANNSILRNAAFLILSNKNDLPGALGVSELIDKLDLYLIRGRNWYIQSTCATTGDGLYEGLEWLWNAVLSRRA</sequence>
<feature type="binding site" evidence="4">
    <location>
        <begin position="126"/>
        <end position="129"/>
    </location>
    <ligand>
        <name>GTP</name>
        <dbReference type="ChEBI" id="CHEBI:37565"/>
    </ligand>
</feature>
<dbReference type="SMART" id="SM00177">
    <property type="entry name" value="ARF"/>
    <property type="match status" value="1"/>
</dbReference>
<evidence type="ECO:0000256" key="5">
    <source>
        <dbReference type="PIRSR" id="PIRSR606689-2"/>
    </source>
</evidence>
<dbReference type="InterPro" id="IPR027417">
    <property type="entry name" value="P-loop_NTPase"/>
</dbReference>
<keyword evidence="5" id="KW-0479">Metal-binding</keyword>
<protein>
    <recommendedName>
        <fullName evidence="9">ADP-ribosylation factor</fullName>
    </recommendedName>
</protein>
<comment type="similarity">
    <text evidence="1 6">Belongs to the small GTPase superfamily. Arf family.</text>
</comment>
<dbReference type="Pfam" id="PF00025">
    <property type="entry name" value="Arf"/>
    <property type="match status" value="1"/>
</dbReference>
<keyword evidence="2 4" id="KW-0547">Nucleotide-binding</keyword>
<dbReference type="Proteomes" id="UP001162131">
    <property type="component" value="Unassembled WGS sequence"/>
</dbReference>
<dbReference type="CDD" id="cd00878">
    <property type="entry name" value="Arf_Arl"/>
    <property type="match status" value="1"/>
</dbReference>
<feature type="binding site" evidence="5">
    <location>
        <position position="31"/>
    </location>
    <ligand>
        <name>Mg(2+)</name>
        <dbReference type="ChEBI" id="CHEBI:18420"/>
    </ligand>
</feature>
<dbReference type="NCBIfam" id="TIGR00231">
    <property type="entry name" value="small_GTP"/>
    <property type="match status" value="1"/>
</dbReference>
<dbReference type="PANTHER" id="PTHR11711">
    <property type="entry name" value="ADP RIBOSYLATION FACTOR-RELATED"/>
    <property type="match status" value="1"/>
</dbReference>
<evidence type="ECO:0008006" key="9">
    <source>
        <dbReference type="Google" id="ProtNLM"/>
    </source>
</evidence>
<dbReference type="PRINTS" id="PR00328">
    <property type="entry name" value="SAR1GTPBP"/>
</dbReference>
<comment type="caution">
    <text evidence="7">The sequence shown here is derived from an EMBL/GenBank/DDBJ whole genome shotgun (WGS) entry which is preliminary data.</text>
</comment>
<keyword evidence="8" id="KW-1185">Reference proteome</keyword>
<dbReference type="FunFam" id="3.40.50.300:FF:000412">
    <property type="entry name" value="ADP-ribosylation factor 1"/>
    <property type="match status" value="1"/>
</dbReference>
<dbReference type="PROSITE" id="PS51417">
    <property type="entry name" value="ARF"/>
    <property type="match status" value="1"/>
</dbReference>